<dbReference type="PANTHER" id="PTHR12756:SF11">
    <property type="entry name" value="CYTOSOLIC CARBOXYPEPTIDASE 1"/>
    <property type="match status" value="1"/>
</dbReference>
<protein>
    <submittedName>
        <fullName evidence="5">M14 family metallopeptidase</fullName>
    </submittedName>
</protein>
<name>A0ABZ0GK86_9GAMM</name>
<comment type="cofactor">
    <cofactor evidence="1">
        <name>Zn(2+)</name>
        <dbReference type="ChEBI" id="CHEBI:29105"/>
    </cofactor>
</comment>
<dbReference type="InterPro" id="IPR050821">
    <property type="entry name" value="Cytosolic_carboxypeptidase"/>
</dbReference>
<evidence type="ECO:0000256" key="1">
    <source>
        <dbReference type="ARBA" id="ARBA00001947"/>
    </source>
</evidence>
<proteinExistence type="inferred from homology"/>
<dbReference type="PANTHER" id="PTHR12756">
    <property type="entry name" value="CYTOSOLIC CARBOXYPEPTIDASE"/>
    <property type="match status" value="1"/>
</dbReference>
<evidence type="ECO:0000313" key="5">
    <source>
        <dbReference type="EMBL" id="WOH36287.1"/>
    </source>
</evidence>
<dbReference type="SUPFAM" id="SSF53187">
    <property type="entry name" value="Zn-dependent exopeptidases"/>
    <property type="match status" value="1"/>
</dbReference>
<evidence type="ECO:0000256" key="2">
    <source>
        <dbReference type="PROSITE-ProRule" id="PRU01379"/>
    </source>
</evidence>
<dbReference type="PROSITE" id="PS52035">
    <property type="entry name" value="PEPTIDASE_M14"/>
    <property type="match status" value="1"/>
</dbReference>
<evidence type="ECO:0000259" key="4">
    <source>
        <dbReference type="PROSITE" id="PS52035"/>
    </source>
</evidence>
<dbReference type="EMBL" id="CP136600">
    <property type="protein sequence ID" value="WOH36287.1"/>
    <property type="molecule type" value="Genomic_DNA"/>
</dbReference>
<feature type="signal peptide" evidence="3">
    <location>
        <begin position="1"/>
        <end position="26"/>
    </location>
</feature>
<feature type="chain" id="PRO_5047352775" evidence="3">
    <location>
        <begin position="27"/>
        <end position="404"/>
    </location>
</feature>
<sequence length="404" mass="46929">MFIKIPFLCFLLLAVVSSLSVTDAKAHNAPERKQLRKLSHFNKEGVYFSNLANGTRLNKVTKLSREHYEITISSEFIPTNSSSFFAFQLWADEKKTIKISLKYTEYKHRYIPKLSEDGLIWRPIKGLILSESDTTATFDITLSSKKLWLSAQEIESSEHTYEWLDKFISNKSYIRKHSVGKTVLKQDLFVVSSEQESVKPSVVLIARQHPPEIPGGVIAFKAFFEEVMGVSNLAQNFRKEFNIYAFPLLNPDGADNGNWRHNSNGKDLNRDWEAFTQPETLAVKNFVIEKVKQENKSIWFGIDFHTSYNGPYLLILNEENEQMAKTRIIPRLINNINDQTPIFNQYRRRDQDLPYCYNWFYKAFGSEAITYEEGDETDRSIIKARARLYAKSLMQQMLLELKLK</sequence>
<dbReference type="RefSeq" id="WP_348395101.1">
    <property type="nucleotide sequence ID" value="NZ_CP136600.1"/>
</dbReference>
<dbReference type="Proteomes" id="UP001301442">
    <property type="component" value="Chromosome"/>
</dbReference>
<comment type="caution">
    <text evidence="2">Lacks conserved residue(s) required for the propagation of feature annotation.</text>
</comment>
<dbReference type="Gene3D" id="3.40.630.10">
    <property type="entry name" value="Zn peptidases"/>
    <property type="match status" value="1"/>
</dbReference>
<dbReference type="CDD" id="cd06237">
    <property type="entry name" value="M14_Nna1-like"/>
    <property type="match status" value="1"/>
</dbReference>
<dbReference type="Pfam" id="PF00246">
    <property type="entry name" value="Peptidase_M14"/>
    <property type="match status" value="1"/>
</dbReference>
<dbReference type="InterPro" id="IPR000834">
    <property type="entry name" value="Peptidase_M14"/>
</dbReference>
<evidence type="ECO:0000256" key="3">
    <source>
        <dbReference type="SAM" id="SignalP"/>
    </source>
</evidence>
<evidence type="ECO:0000313" key="6">
    <source>
        <dbReference type="Proteomes" id="UP001301442"/>
    </source>
</evidence>
<keyword evidence="6" id="KW-1185">Reference proteome</keyword>
<organism evidence="5 6">
    <name type="scientific">Thalassotalea fonticola</name>
    <dbReference type="NCBI Taxonomy" id="3065649"/>
    <lineage>
        <taxon>Bacteria</taxon>
        <taxon>Pseudomonadati</taxon>
        <taxon>Pseudomonadota</taxon>
        <taxon>Gammaproteobacteria</taxon>
        <taxon>Alteromonadales</taxon>
        <taxon>Colwelliaceae</taxon>
        <taxon>Thalassotalea</taxon>
    </lineage>
</organism>
<keyword evidence="3" id="KW-0732">Signal</keyword>
<feature type="domain" description="Peptidase M14" evidence="4">
    <location>
        <begin position="153"/>
        <end position="404"/>
    </location>
</feature>
<comment type="similarity">
    <text evidence="2">Belongs to the peptidase M14 family.</text>
</comment>
<gene>
    <name evidence="5" type="ORF">RI844_13005</name>
</gene>
<accession>A0ABZ0GK86</accession>
<reference evidence="5 6" key="1">
    <citation type="submission" date="2023-09" db="EMBL/GenBank/DDBJ databases">
        <authorList>
            <person name="Qi X."/>
        </authorList>
    </citation>
    <scope>NUCLEOTIDE SEQUENCE [LARGE SCALE GENOMIC DNA]</scope>
    <source>
        <strain evidence="5 6">S1-1</strain>
    </source>
</reference>